<gene>
    <name evidence="3" type="ORF">Afe05nite_66820</name>
</gene>
<comment type="caution">
    <text evidence="3">The sequence shown here is derived from an EMBL/GenBank/DDBJ whole genome shotgun (WGS) entry which is preliminary data.</text>
</comment>
<sequence length="161" mass="16493">MNKPRKRIVIPAVALVAALGAGSLVWATAAGADVRGGERDRVADAALRAVPGTVLDVETDDDGGAYEVEVRKPDGTETEVVLDSDLKVIAEAPGPADRVLTDADRTAAGQAALTAVPGGTVVEVDAGDDGAAYEVEVRAADNTRWDVDLDAAFKVLGKTAD</sequence>
<dbReference type="EMBL" id="BOMM01000059">
    <property type="protein sequence ID" value="GIE14842.1"/>
    <property type="molecule type" value="Genomic_DNA"/>
</dbReference>
<feature type="signal peptide" evidence="1">
    <location>
        <begin position="1"/>
        <end position="32"/>
    </location>
</feature>
<accession>A0A919J7Q2</accession>
<feature type="chain" id="PRO_5039587119" description="PepSY domain-containing protein" evidence="1">
    <location>
        <begin position="33"/>
        <end position="161"/>
    </location>
</feature>
<dbReference type="InterPro" id="IPR025711">
    <property type="entry name" value="PepSY"/>
</dbReference>
<dbReference type="RefSeq" id="WP_203821233.1">
    <property type="nucleotide sequence ID" value="NZ_BAAABP010000009.1"/>
</dbReference>
<evidence type="ECO:0000313" key="4">
    <source>
        <dbReference type="Proteomes" id="UP000598174"/>
    </source>
</evidence>
<protein>
    <recommendedName>
        <fullName evidence="2">PepSY domain-containing protein</fullName>
    </recommendedName>
</protein>
<keyword evidence="1" id="KW-0732">Signal</keyword>
<dbReference type="AlphaFoldDB" id="A0A919J7Q2"/>
<dbReference type="Proteomes" id="UP000598174">
    <property type="component" value="Unassembled WGS sequence"/>
</dbReference>
<name>A0A919J7Q2_9ACTN</name>
<reference evidence="3" key="1">
    <citation type="submission" date="2021-01" db="EMBL/GenBank/DDBJ databases">
        <title>Whole genome shotgun sequence of Actinoplanes ferrugineus NBRC 15555.</title>
        <authorList>
            <person name="Komaki H."/>
            <person name="Tamura T."/>
        </authorList>
    </citation>
    <scope>NUCLEOTIDE SEQUENCE</scope>
    <source>
        <strain evidence="3">NBRC 15555</strain>
    </source>
</reference>
<evidence type="ECO:0000259" key="2">
    <source>
        <dbReference type="Pfam" id="PF03413"/>
    </source>
</evidence>
<dbReference type="Gene3D" id="3.30.505.20">
    <property type="match status" value="2"/>
</dbReference>
<dbReference type="Pfam" id="PF03413">
    <property type="entry name" value="PepSY"/>
    <property type="match status" value="2"/>
</dbReference>
<proteinExistence type="predicted"/>
<feature type="domain" description="PepSY" evidence="2">
    <location>
        <begin position="110"/>
        <end position="151"/>
    </location>
</feature>
<evidence type="ECO:0000313" key="3">
    <source>
        <dbReference type="EMBL" id="GIE14842.1"/>
    </source>
</evidence>
<keyword evidence="4" id="KW-1185">Reference proteome</keyword>
<feature type="domain" description="PepSY" evidence="2">
    <location>
        <begin position="42"/>
        <end position="83"/>
    </location>
</feature>
<evidence type="ECO:0000256" key="1">
    <source>
        <dbReference type="SAM" id="SignalP"/>
    </source>
</evidence>
<organism evidence="3 4">
    <name type="scientific">Paractinoplanes ferrugineus</name>
    <dbReference type="NCBI Taxonomy" id="113564"/>
    <lineage>
        <taxon>Bacteria</taxon>
        <taxon>Bacillati</taxon>
        <taxon>Actinomycetota</taxon>
        <taxon>Actinomycetes</taxon>
        <taxon>Micromonosporales</taxon>
        <taxon>Micromonosporaceae</taxon>
        <taxon>Paractinoplanes</taxon>
    </lineage>
</organism>